<accession>A0A2J5HT94</accession>
<dbReference type="Proteomes" id="UP000235023">
    <property type="component" value="Unassembled WGS sequence"/>
</dbReference>
<reference evidence="3" key="1">
    <citation type="submission" date="2017-12" db="EMBL/GenBank/DDBJ databases">
        <authorList>
            <consortium name="DOE Joint Genome Institute"/>
            <person name="Mondo S.J."/>
            <person name="Kjaerbolling I."/>
            <person name="Vesth T.C."/>
            <person name="Frisvad J.C."/>
            <person name="Nybo J.L."/>
            <person name="Theobald S."/>
            <person name="Kuo A."/>
            <person name="Bowyer P."/>
            <person name="Matsuda Y."/>
            <person name="Lyhne E.K."/>
            <person name="Kogle M.E."/>
            <person name="Clum A."/>
            <person name="Lipzen A."/>
            <person name="Salamov A."/>
            <person name="Ngan C.Y."/>
            <person name="Daum C."/>
            <person name="Chiniquy J."/>
            <person name="Barry K."/>
            <person name="LaButti K."/>
            <person name="Haridas S."/>
            <person name="Simmons B.A."/>
            <person name="Magnuson J.K."/>
            <person name="Mortensen U.H."/>
            <person name="Larsen T.O."/>
            <person name="Grigoriev I.V."/>
            <person name="Baker S.E."/>
            <person name="Andersen M.R."/>
            <person name="Nordberg H.P."/>
            <person name="Cantor M.N."/>
            <person name="Hua S.X."/>
        </authorList>
    </citation>
    <scope>NUCLEOTIDE SEQUENCE [LARGE SCALE GENOMIC DNA]</scope>
    <source>
        <strain evidence="3">IBT 19404</strain>
    </source>
</reference>
<dbReference type="AlphaFoldDB" id="A0A2J5HT94"/>
<feature type="signal peptide" evidence="1">
    <location>
        <begin position="1"/>
        <end position="23"/>
    </location>
</feature>
<gene>
    <name evidence="2" type="ORF">BDW42DRAFT_170852</name>
</gene>
<keyword evidence="1" id="KW-0732">Signal</keyword>
<name>A0A2J5HT94_9EURO</name>
<feature type="chain" id="PRO_5014412727" evidence="1">
    <location>
        <begin position="24"/>
        <end position="72"/>
    </location>
</feature>
<sequence>MSSFLFHLYIFLSLFLFIDGVRNDPLIRPWKEIPRVKERAGVVARLGPSVSRMPRWRWLNQEVGLTHEETWP</sequence>
<evidence type="ECO:0000313" key="2">
    <source>
        <dbReference type="EMBL" id="PLN80444.1"/>
    </source>
</evidence>
<organism evidence="2 3">
    <name type="scientific">Aspergillus taichungensis</name>
    <dbReference type="NCBI Taxonomy" id="482145"/>
    <lineage>
        <taxon>Eukaryota</taxon>
        <taxon>Fungi</taxon>
        <taxon>Dikarya</taxon>
        <taxon>Ascomycota</taxon>
        <taxon>Pezizomycotina</taxon>
        <taxon>Eurotiomycetes</taxon>
        <taxon>Eurotiomycetidae</taxon>
        <taxon>Eurotiales</taxon>
        <taxon>Aspergillaceae</taxon>
        <taxon>Aspergillus</taxon>
        <taxon>Aspergillus subgen. Circumdati</taxon>
    </lineage>
</organism>
<evidence type="ECO:0000313" key="3">
    <source>
        <dbReference type="Proteomes" id="UP000235023"/>
    </source>
</evidence>
<dbReference type="EMBL" id="KZ559547">
    <property type="protein sequence ID" value="PLN80444.1"/>
    <property type="molecule type" value="Genomic_DNA"/>
</dbReference>
<proteinExistence type="predicted"/>
<keyword evidence="3" id="KW-1185">Reference proteome</keyword>
<evidence type="ECO:0000256" key="1">
    <source>
        <dbReference type="SAM" id="SignalP"/>
    </source>
</evidence>
<protein>
    <submittedName>
        <fullName evidence="2">Uncharacterized protein</fullName>
    </submittedName>
</protein>